<feature type="compositionally biased region" description="Acidic residues" evidence="1">
    <location>
        <begin position="40"/>
        <end position="51"/>
    </location>
</feature>
<dbReference type="Proteomes" id="UP000324974">
    <property type="component" value="Chromosome"/>
</dbReference>
<evidence type="ECO:0000313" key="3">
    <source>
        <dbReference type="EMBL" id="QEL15755.1"/>
    </source>
</evidence>
<dbReference type="Gene3D" id="2.20.28.160">
    <property type="match status" value="1"/>
</dbReference>
<evidence type="ECO:0000256" key="2">
    <source>
        <dbReference type="SAM" id="Phobius"/>
    </source>
</evidence>
<reference evidence="4" key="1">
    <citation type="submission" date="2019-08" db="EMBL/GenBank/DDBJ databases">
        <title>Limnoglobus roseus gen. nov., sp. nov., a novel freshwater planctomycete with a giant genome from the family Gemmataceae.</title>
        <authorList>
            <person name="Kulichevskaya I.S."/>
            <person name="Naumoff D.G."/>
            <person name="Miroshnikov K."/>
            <person name="Ivanova A."/>
            <person name="Philippov D.A."/>
            <person name="Hakobyan A."/>
            <person name="Rijpstra I.C."/>
            <person name="Sinninghe Damste J.S."/>
            <person name="Liesack W."/>
            <person name="Dedysh S.N."/>
        </authorList>
    </citation>
    <scope>NUCLEOTIDE SEQUENCE [LARGE SCALE GENOMIC DNA]</scope>
    <source>
        <strain evidence="4">PX52</strain>
    </source>
</reference>
<accession>A0A5C1AB00</accession>
<keyword evidence="2" id="KW-0812">Transmembrane</keyword>
<protein>
    <submittedName>
        <fullName evidence="3">NINE protein</fullName>
    </submittedName>
</protein>
<dbReference type="RefSeq" id="WP_149110536.1">
    <property type="nucleotide sequence ID" value="NZ_CP042425.1"/>
</dbReference>
<feature type="transmembrane region" description="Helical" evidence="2">
    <location>
        <begin position="132"/>
        <end position="153"/>
    </location>
</feature>
<gene>
    <name evidence="3" type="ORF">PX52LOC_02690</name>
</gene>
<dbReference type="KEGG" id="lrs:PX52LOC_02690"/>
<dbReference type="InterPro" id="IPR011723">
    <property type="entry name" value="Znf/thioredoxin_put"/>
</dbReference>
<keyword evidence="2" id="KW-0472">Membrane</keyword>
<feature type="compositionally biased region" description="Basic and acidic residues" evidence="1">
    <location>
        <begin position="107"/>
        <end position="117"/>
    </location>
</feature>
<evidence type="ECO:0000313" key="4">
    <source>
        <dbReference type="Proteomes" id="UP000324974"/>
    </source>
</evidence>
<evidence type="ECO:0000256" key="1">
    <source>
        <dbReference type="SAM" id="MobiDB-lite"/>
    </source>
</evidence>
<keyword evidence="2" id="KW-1133">Transmembrane helix</keyword>
<name>A0A5C1AB00_9BACT</name>
<feature type="region of interest" description="Disordered" evidence="1">
    <location>
        <begin position="34"/>
        <end position="132"/>
    </location>
</feature>
<organism evidence="3 4">
    <name type="scientific">Limnoglobus roseus</name>
    <dbReference type="NCBI Taxonomy" id="2598579"/>
    <lineage>
        <taxon>Bacteria</taxon>
        <taxon>Pseudomonadati</taxon>
        <taxon>Planctomycetota</taxon>
        <taxon>Planctomycetia</taxon>
        <taxon>Gemmatales</taxon>
        <taxon>Gemmataceae</taxon>
        <taxon>Limnoglobus</taxon>
    </lineage>
</organism>
<sequence>MPSSIECPSCSAQMTVPADAAGKRVRCPKCQKPVAVPAPADEDDFEVVEDDAPARAASKSSKRRAAEEDEEDERPRKKKAAVHDDEDEDDRPRAKKDRRHEDDDDDDRPRKRSSGDRARKRRGGSGDGPKKALILGGVAVTVAVVVAGGVMFFKGKMGAPAGGPGGLGSVLPTGGPPPNYSAVREPGGMFAVYLPGQANKWFGTENGQDMEAAGSYHWSSSVVLEQGPGGRRLEASVSSRRLKNGYNPGTTPEQLLAALREQERGARVQDDQELVSQRAIVLGGLPGLECRVKKIVRKSKPNPREDADPIYRAIQQAGREDNMHVYYITHNGKQLFVIKVETRRDFPPDETLKIITDSFTIL</sequence>
<dbReference type="AlphaFoldDB" id="A0A5C1AB00"/>
<keyword evidence="4" id="KW-1185">Reference proteome</keyword>
<proteinExistence type="predicted"/>
<dbReference type="EMBL" id="CP042425">
    <property type="protein sequence ID" value="QEL15755.1"/>
    <property type="molecule type" value="Genomic_DNA"/>
</dbReference>
<dbReference type="NCBIfam" id="TIGR02098">
    <property type="entry name" value="MJ0042_CXXC"/>
    <property type="match status" value="1"/>
</dbReference>
<dbReference type="OrthoDB" id="261253at2"/>